<feature type="signal peptide" evidence="1">
    <location>
        <begin position="1"/>
        <end position="19"/>
    </location>
</feature>
<gene>
    <name evidence="2" type="ORF">B5F75_04215</name>
</gene>
<dbReference type="Gene3D" id="3.40.30.10">
    <property type="entry name" value="Glutaredoxin"/>
    <property type="match status" value="1"/>
</dbReference>
<dbReference type="EMBL" id="NFJD01000002">
    <property type="protein sequence ID" value="OUO57059.1"/>
    <property type="molecule type" value="Genomic_DNA"/>
</dbReference>
<sequence>MKKLLTLLLVCAVAGLAFAAPAKKAAKKAKAPEKTKAEFIIVESDEYDAGKEDVLLTAGIAQFLNAEPTVTKVSYKEAAADPKMANLDYSFLPLYLIKKTDDIRAKLEKHLQYGYAQENDDFIILPRQTRQGVFNGKTGKPGVMELFVMSQCPYGAMAENLVIQAQKDGKMPEGKDIKVRYIVNYDEKNGFGSLHGPAEWEEDVRQLLIAKYYPEKFWKYLEIRNKDYRSSRWDKAMEEAGINTKKIMKKFDKEGIELLKEEAKYAAEYGVNASPTFLWEGKVQLDFGSAAQIEGFGFLNPNAAQPGAAAVPAGSC</sequence>
<dbReference type="InterPro" id="IPR036249">
    <property type="entry name" value="Thioredoxin-like_sf"/>
</dbReference>
<name>A0A1Y4DHA0_9BACT</name>
<dbReference type="RefSeq" id="WP_087288262.1">
    <property type="nucleotide sequence ID" value="NZ_NFJD01000002.1"/>
</dbReference>
<dbReference type="OrthoDB" id="9780340at2"/>
<keyword evidence="3" id="KW-1185">Reference proteome</keyword>
<protein>
    <recommendedName>
        <fullName evidence="4">Thioredoxin-like fold domain-containing protein</fullName>
    </recommendedName>
</protein>
<keyword evidence="1" id="KW-0732">Signal</keyword>
<evidence type="ECO:0000313" key="3">
    <source>
        <dbReference type="Proteomes" id="UP000196368"/>
    </source>
</evidence>
<reference evidence="3" key="1">
    <citation type="submission" date="2017-04" db="EMBL/GenBank/DDBJ databases">
        <title>Function of individual gut microbiota members based on whole genome sequencing of pure cultures obtained from chicken caecum.</title>
        <authorList>
            <person name="Medvecky M."/>
            <person name="Cejkova D."/>
            <person name="Polansky O."/>
            <person name="Karasova D."/>
            <person name="Kubasova T."/>
            <person name="Cizek A."/>
            <person name="Rychlik I."/>
        </authorList>
    </citation>
    <scope>NUCLEOTIDE SEQUENCE [LARGE SCALE GENOMIC DNA]</scope>
    <source>
        <strain evidence="3">An273</strain>
    </source>
</reference>
<proteinExistence type="predicted"/>
<dbReference type="SUPFAM" id="SSF52833">
    <property type="entry name" value="Thioredoxin-like"/>
    <property type="match status" value="1"/>
</dbReference>
<evidence type="ECO:0000256" key="1">
    <source>
        <dbReference type="SAM" id="SignalP"/>
    </source>
</evidence>
<dbReference type="Proteomes" id="UP000196368">
    <property type="component" value="Unassembled WGS sequence"/>
</dbReference>
<dbReference type="AlphaFoldDB" id="A0A1Y4DHA0"/>
<evidence type="ECO:0008006" key="4">
    <source>
        <dbReference type="Google" id="ProtNLM"/>
    </source>
</evidence>
<evidence type="ECO:0000313" key="2">
    <source>
        <dbReference type="EMBL" id="OUO57059.1"/>
    </source>
</evidence>
<organism evidence="2 3">
    <name type="scientific">Candidatus Avelusimicrobium gallicola</name>
    <dbReference type="NCBI Taxonomy" id="2562704"/>
    <lineage>
        <taxon>Bacteria</taxon>
        <taxon>Pseudomonadati</taxon>
        <taxon>Elusimicrobiota</taxon>
        <taxon>Elusimicrobia</taxon>
        <taxon>Elusimicrobiales</taxon>
        <taxon>Elusimicrobiaceae</taxon>
        <taxon>Candidatus Avelusimicrobium</taxon>
    </lineage>
</organism>
<accession>A0A1Y4DHA0</accession>
<comment type="caution">
    <text evidence="2">The sequence shown here is derived from an EMBL/GenBank/DDBJ whole genome shotgun (WGS) entry which is preliminary data.</text>
</comment>
<feature type="chain" id="PRO_5012508812" description="Thioredoxin-like fold domain-containing protein" evidence="1">
    <location>
        <begin position="20"/>
        <end position="316"/>
    </location>
</feature>